<dbReference type="PANTHER" id="PTHR36154">
    <property type="entry name" value="DNA-BINDING TRANSCRIPTIONAL ACTIVATOR ALPA"/>
    <property type="match status" value="1"/>
</dbReference>
<dbReference type="PANTHER" id="PTHR36154:SF1">
    <property type="entry name" value="DNA-BINDING TRANSCRIPTIONAL ACTIVATOR ALPA"/>
    <property type="match status" value="1"/>
</dbReference>
<evidence type="ECO:0000313" key="2">
    <source>
        <dbReference type="Proteomes" id="UP000005234"/>
    </source>
</evidence>
<dbReference type="STRING" id="767434.Fraau_3057"/>
<dbReference type="EMBL" id="CP003350">
    <property type="protein sequence ID" value="AFC87385.1"/>
    <property type="molecule type" value="Genomic_DNA"/>
</dbReference>
<evidence type="ECO:0000313" key="1">
    <source>
        <dbReference type="EMBL" id="AFC87385.1"/>
    </source>
</evidence>
<dbReference type="Pfam" id="PF05930">
    <property type="entry name" value="Phage_AlpA"/>
    <property type="match status" value="1"/>
</dbReference>
<dbReference type="AlphaFoldDB" id="H8L3L6"/>
<proteinExistence type="predicted"/>
<dbReference type="InterPro" id="IPR010260">
    <property type="entry name" value="AlpA"/>
</dbReference>
<keyword evidence="2" id="KW-1185">Reference proteome</keyword>
<dbReference type="Gene3D" id="1.10.238.160">
    <property type="match status" value="1"/>
</dbReference>
<sequence>MMSQNVLPQTPAARLIRIAEVERTTGLKRPTIYRHMAAGTFPASIKLSPSCTAWSEAEVQAWIAQRIAASREAA</sequence>
<dbReference type="HOGENOM" id="CLU_140176_15_1_6"/>
<dbReference type="KEGG" id="fau:Fraau_3057"/>
<dbReference type="InterPro" id="IPR052931">
    <property type="entry name" value="Prophage_regulatory_activator"/>
</dbReference>
<dbReference type="SUPFAM" id="SSF46955">
    <property type="entry name" value="Putative DNA-binding domain"/>
    <property type="match status" value="1"/>
</dbReference>
<name>H8L3L6_FRAAD</name>
<protein>
    <submittedName>
        <fullName evidence="1">Putative transcriptional regulator</fullName>
    </submittedName>
</protein>
<dbReference type="Proteomes" id="UP000005234">
    <property type="component" value="Chromosome"/>
</dbReference>
<gene>
    <name evidence="1" type="ordered locus">Fraau_3057</name>
</gene>
<dbReference type="eggNOG" id="COG3311">
    <property type="taxonomic scope" value="Bacteria"/>
</dbReference>
<reference evidence="1" key="1">
    <citation type="submission" date="2012-02" db="EMBL/GenBank/DDBJ databases">
        <title>The complete genome of Frateuria aurantia DSM 6220.</title>
        <authorList>
            <consortium name="US DOE Joint Genome Institute (JGI-PGF)"/>
            <person name="Lucas S."/>
            <person name="Copeland A."/>
            <person name="Lapidus A."/>
            <person name="Glavina del Rio T."/>
            <person name="Dalin E."/>
            <person name="Tice H."/>
            <person name="Bruce D."/>
            <person name="Goodwin L."/>
            <person name="Pitluck S."/>
            <person name="Peters L."/>
            <person name="Ovchinnikova G."/>
            <person name="Teshima H."/>
            <person name="Kyrpides N."/>
            <person name="Mavromatis K."/>
            <person name="Ivanova N."/>
            <person name="Brettin T."/>
            <person name="Detter J.C."/>
            <person name="Han C."/>
            <person name="Larimer F."/>
            <person name="Land M."/>
            <person name="Hauser L."/>
            <person name="Markowitz V."/>
            <person name="Cheng J.-F."/>
            <person name="Hugenholtz P."/>
            <person name="Woyke T."/>
            <person name="Wu D."/>
            <person name="Brambilla E."/>
            <person name="Klenk H.-P."/>
            <person name="Eisen J.A."/>
        </authorList>
    </citation>
    <scope>NUCLEOTIDE SEQUENCE</scope>
    <source>
        <strain evidence="1">DSM 6220</strain>
    </source>
</reference>
<dbReference type="InterPro" id="IPR009061">
    <property type="entry name" value="DNA-bd_dom_put_sf"/>
</dbReference>
<accession>H8L3L6</accession>
<organism evidence="1 2">
    <name type="scientific">Frateuria aurantia (strain ATCC 33424 / DSM 6220 / KCTC 2777 / LMG 1558 / NBRC 3245 / NCIMB 13370)</name>
    <name type="common">Acetobacter aurantius</name>
    <dbReference type="NCBI Taxonomy" id="767434"/>
    <lineage>
        <taxon>Bacteria</taxon>
        <taxon>Pseudomonadati</taxon>
        <taxon>Pseudomonadota</taxon>
        <taxon>Gammaproteobacteria</taxon>
        <taxon>Lysobacterales</taxon>
        <taxon>Rhodanobacteraceae</taxon>
        <taxon>Frateuria</taxon>
    </lineage>
</organism>